<feature type="transmembrane region" description="Helical" evidence="1">
    <location>
        <begin position="52"/>
        <end position="71"/>
    </location>
</feature>
<dbReference type="Proteomes" id="UP001519348">
    <property type="component" value="Unassembled WGS sequence"/>
</dbReference>
<keyword evidence="1" id="KW-0472">Membrane</keyword>
<evidence type="ECO:0000256" key="1">
    <source>
        <dbReference type="SAM" id="Phobius"/>
    </source>
</evidence>
<sequence length="103" mass="12059">MIFFSRHPMLDSIVIFKYHVPFLTILLPVIYGIITVLTVVFFLLSKETLSKIEFFILTIAFIMLTIERLSILNITTSWIFTGILLMLISIEHLKHRNNKQFAD</sequence>
<comment type="caution">
    <text evidence="2">The sequence shown here is derived from an EMBL/GenBank/DDBJ whole genome shotgun (WGS) entry which is preliminary data.</text>
</comment>
<keyword evidence="1" id="KW-0812">Transmembrane</keyword>
<name>A0ABS4HQ96_9STAP</name>
<feature type="transmembrane region" description="Helical" evidence="1">
    <location>
        <begin position="77"/>
        <end position="93"/>
    </location>
</feature>
<evidence type="ECO:0000313" key="3">
    <source>
        <dbReference type="Proteomes" id="UP001519348"/>
    </source>
</evidence>
<feature type="transmembrane region" description="Helical" evidence="1">
    <location>
        <begin position="20"/>
        <end position="45"/>
    </location>
</feature>
<protein>
    <submittedName>
        <fullName evidence="2">Cellulose synthase/poly-beta-1,6-N-acetylglucosamine synthase-like glycosyltransferase</fullName>
    </submittedName>
</protein>
<dbReference type="EMBL" id="JAGGKN010000007">
    <property type="protein sequence ID" value="MBP1953096.1"/>
    <property type="molecule type" value="Genomic_DNA"/>
</dbReference>
<keyword evidence="1" id="KW-1133">Transmembrane helix</keyword>
<evidence type="ECO:0000313" key="2">
    <source>
        <dbReference type="EMBL" id="MBP1953096.1"/>
    </source>
</evidence>
<proteinExistence type="predicted"/>
<reference evidence="2 3" key="1">
    <citation type="submission" date="2021-03" db="EMBL/GenBank/DDBJ databases">
        <title>Genomic Encyclopedia of Type Strains, Phase IV (KMG-IV): sequencing the most valuable type-strain genomes for metagenomic binning, comparative biology and taxonomic classification.</title>
        <authorList>
            <person name="Goeker M."/>
        </authorList>
    </citation>
    <scope>NUCLEOTIDE SEQUENCE [LARGE SCALE GENOMIC DNA]</scope>
    <source>
        <strain evidence="2 3">DSM 22420</strain>
    </source>
</reference>
<accession>A0ABS4HQ96</accession>
<keyword evidence="3" id="KW-1185">Reference proteome</keyword>
<organism evidence="2 3">
    <name type="scientific">Jeotgalicoccus aerolatus</name>
    <dbReference type="NCBI Taxonomy" id="709510"/>
    <lineage>
        <taxon>Bacteria</taxon>
        <taxon>Bacillati</taxon>
        <taxon>Bacillota</taxon>
        <taxon>Bacilli</taxon>
        <taxon>Bacillales</taxon>
        <taxon>Staphylococcaceae</taxon>
        <taxon>Jeotgalicoccus</taxon>
    </lineage>
</organism>
<gene>
    <name evidence="2" type="ORF">J2Z27_002177</name>
</gene>